<dbReference type="EMBL" id="FONW01000016">
    <property type="protein sequence ID" value="SFF78156.1"/>
    <property type="molecule type" value="Genomic_DNA"/>
</dbReference>
<evidence type="ECO:0000259" key="1">
    <source>
        <dbReference type="Pfam" id="PF02371"/>
    </source>
</evidence>
<dbReference type="GO" id="GO:0003677">
    <property type="term" value="F:DNA binding"/>
    <property type="evidence" value="ECO:0007669"/>
    <property type="project" value="InterPro"/>
</dbReference>
<dbReference type="PANTHER" id="PTHR33055:SF13">
    <property type="entry name" value="TRANSPOSASE"/>
    <property type="match status" value="1"/>
</dbReference>
<organism evidence="2 3">
    <name type="scientific">Sunxiuqinia elliptica</name>
    <dbReference type="NCBI Taxonomy" id="655355"/>
    <lineage>
        <taxon>Bacteria</taxon>
        <taxon>Pseudomonadati</taxon>
        <taxon>Bacteroidota</taxon>
        <taxon>Bacteroidia</taxon>
        <taxon>Marinilabiliales</taxon>
        <taxon>Prolixibacteraceae</taxon>
        <taxon>Sunxiuqinia</taxon>
    </lineage>
</organism>
<name>A0A1I2LM86_9BACT</name>
<dbReference type="Proteomes" id="UP000198964">
    <property type="component" value="Unassembled WGS sequence"/>
</dbReference>
<dbReference type="NCBIfam" id="NF033542">
    <property type="entry name" value="transpos_IS110"/>
    <property type="match status" value="1"/>
</dbReference>
<proteinExistence type="predicted"/>
<dbReference type="AlphaFoldDB" id="A0A1I2LM86"/>
<dbReference type="RefSeq" id="WP_093921512.1">
    <property type="nucleotide sequence ID" value="NZ_FONW01000016.1"/>
</dbReference>
<evidence type="ECO:0000313" key="2">
    <source>
        <dbReference type="EMBL" id="SFF78156.1"/>
    </source>
</evidence>
<accession>A0A1I2LM86</accession>
<keyword evidence="3" id="KW-1185">Reference proteome</keyword>
<protein>
    <submittedName>
        <fullName evidence="2">Transposase</fullName>
    </submittedName>
</protein>
<dbReference type="InterPro" id="IPR003346">
    <property type="entry name" value="Transposase_20"/>
</dbReference>
<dbReference type="Pfam" id="PF02371">
    <property type="entry name" value="Transposase_20"/>
    <property type="match status" value="1"/>
</dbReference>
<gene>
    <name evidence="2" type="ORF">SAMN05216283_1161</name>
</gene>
<dbReference type="GO" id="GO:0006313">
    <property type="term" value="P:DNA transposition"/>
    <property type="evidence" value="ECO:0007669"/>
    <property type="project" value="InterPro"/>
</dbReference>
<dbReference type="PANTHER" id="PTHR33055">
    <property type="entry name" value="TRANSPOSASE FOR INSERTION SEQUENCE ELEMENT IS1111A"/>
    <property type="match status" value="1"/>
</dbReference>
<sequence>DSRKLAHSLRAGELTAIYVPAQSTLEDRSLVRIRATMVKDMVRFKQRIKSFLYFYGIPFPPQFEKSGSHWSKRFMKWLGEEVSLQHDSGTQALKILVKEAEQQRQLLLEVLTKIRLLAGCEKYEKNIALLRSIPGIGLITAITFLTEIENIDRFENTDHFAGFVGLVPNYRSSGERASDGEITFRGSNILRTSLIETSWIAASLDPALSLSYNTYIKRMESNKAIVRIARKVLNRIYFVLKNKMEYVPGIVK</sequence>
<reference evidence="2 3" key="1">
    <citation type="submission" date="2016-10" db="EMBL/GenBank/DDBJ databases">
        <authorList>
            <person name="de Groot N.N."/>
        </authorList>
    </citation>
    <scope>NUCLEOTIDE SEQUENCE [LARGE SCALE GENOMIC DNA]</scope>
    <source>
        <strain evidence="2 3">CGMCC 1.9156</strain>
    </source>
</reference>
<dbReference type="GO" id="GO:0004803">
    <property type="term" value="F:transposase activity"/>
    <property type="evidence" value="ECO:0007669"/>
    <property type="project" value="InterPro"/>
</dbReference>
<feature type="non-terminal residue" evidence="2">
    <location>
        <position position="1"/>
    </location>
</feature>
<dbReference type="InterPro" id="IPR047650">
    <property type="entry name" value="Transpos_IS110"/>
</dbReference>
<feature type="domain" description="Transposase IS116/IS110/IS902 C-terminal" evidence="1">
    <location>
        <begin position="128"/>
        <end position="210"/>
    </location>
</feature>
<evidence type="ECO:0000313" key="3">
    <source>
        <dbReference type="Proteomes" id="UP000198964"/>
    </source>
</evidence>